<feature type="region of interest" description="Disordered" evidence="1">
    <location>
        <begin position="49"/>
        <end position="71"/>
    </location>
</feature>
<accession>A0A6G1HCR0</accession>
<dbReference type="AlphaFoldDB" id="A0A6G1HCR0"/>
<evidence type="ECO:0000313" key="3">
    <source>
        <dbReference type="EMBL" id="KAF1991016.1"/>
    </source>
</evidence>
<keyword evidence="2" id="KW-1133">Transmembrane helix</keyword>
<dbReference type="EMBL" id="ML977140">
    <property type="protein sequence ID" value="KAF1991016.1"/>
    <property type="molecule type" value="Genomic_DNA"/>
</dbReference>
<evidence type="ECO:0000256" key="1">
    <source>
        <dbReference type="SAM" id="MobiDB-lite"/>
    </source>
</evidence>
<keyword evidence="4" id="KW-1185">Reference proteome</keyword>
<sequence length="146" mass="15706">MAILAQLEPAQQMIQALAREEQGRENVKGGKSDLGLIMMRVDRIEKTVSANRTSQDHQQGAGPGAKPTWSEVAAGGKNRATLEVRLEPNGSQGTDESKLHAAKAVAQGLFAVFFVLLHGGVVLVADYVDLSRRTADFVFAFAVFRA</sequence>
<reference evidence="3" key="1">
    <citation type="journal article" date="2020" name="Stud. Mycol.">
        <title>101 Dothideomycetes genomes: a test case for predicting lifestyles and emergence of pathogens.</title>
        <authorList>
            <person name="Haridas S."/>
            <person name="Albert R."/>
            <person name="Binder M."/>
            <person name="Bloem J."/>
            <person name="Labutti K."/>
            <person name="Salamov A."/>
            <person name="Andreopoulos B."/>
            <person name="Baker S."/>
            <person name="Barry K."/>
            <person name="Bills G."/>
            <person name="Bluhm B."/>
            <person name="Cannon C."/>
            <person name="Castanera R."/>
            <person name="Culley D."/>
            <person name="Daum C."/>
            <person name="Ezra D."/>
            <person name="Gonzalez J."/>
            <person name="Henrissat B."/>
            <person name="Kuo A."/>
            <person name="Liang C."/>
            <person name="Lipzen A."/>
            <person name="Lutzoni F."/>
            <person name="Magnuson J."/>
            <person name="Mondo S."/>
            <person name="Nolan M."/>
            <person name="Ohm R."/>
            <person name="Pangilinan J."/>
            <person name="Park H.-J."/>
            <person name="Ramirez L."/>
            <person name="Alfaro M."/>
            <person name="Sun H."/>
            <person name="Tritt A."/>
            <person name="Yoshinaga Y."/>
            <person name="Zwiers L.-H."/>
            <person name="Turgeon B."/>
            <person name="Goodwin S."/>
            <person name="Spatafora J."/>
            <person name="Crous P."/>
            <person name="Grigoriev I."/>
        </authorList>
    </citation>
    <scope>NUCLEOTIDE SEQUENCE</scope>
    <source>
        <strain evidence="3">CBS 113979</strain>
    </source>
</reference>
<keyword evidence="2" id="KW-0812">Transmembrane</keyword>
<evidence type="ECO:0000256" key="2">
    <source>
        <dbReference type="SAM" id="Phobius"/>
    </source>
</evidence>
<organism evidence="3 4">
    <name type="scientific">Aulographum hederae CBS 113979</name>
    <dbReference type="NCBI Taxonomy" id="1176131"/>
    <lineage>
        <taxon>Eukaryota</taxon>
        <taxon>Fungi</taxon>
        <taxon>Dikarya</taxon>
        <taxon>Ascomycota</taxon>
        <taxon>Pezizomycotina</taxon>
        <taxon>Dothideomycetes</taxon>
        <taxon>Pleosporomycetidae</taxon>
        <taxon>Aulographales</taxon>
        <taxon>Aulographaceae</taxon>
    </lineage>
</organism>
<gene>
    <name evidence="3" type="ORF">K402DRAFT_417096</name>
</gene>
<proteinExistence type="predicted"/>
<protein>
    <submittedName>
        <fullName evidence="3">Uncharacterized protein</fullName>
    </submittedName>
</protein>
<feature type="compositionally biased region" description="Polar residues" evidence="1">
    <location>
        <begin position="49"/>
        <end position="58"/>
    </location>
</feature>
<feature type="transmembrane region" description="Helical" evidence="2">
    <location>
        <begin position="104"/>
        <end position="125"/>
    </location>
</feature>
<dbReference type="Proteomes" id="UP000800041">
    <property type="component" value="Unassembled WGS sequence"/>
</dbReference>
<name>A0A6G1HCR0_9PEZI</name>
<evidence type="ECO:0000313" key="4">
    <source>
        <dbReference type="Proteomes" id="UP000800041"/>
    </source>
</evidence>
<keyword evidence="2" id="KW-0472">Membrane</keyword>